<evidence type="ECO:0000313" key="2">
    <source>
        <dbReference type="EMBL" id="RCJ35618.1"/>
    </source>
</evidence>
<dbReference type="Proteomes" id="UP000252085">
    <property type="component" value="Unassembled WGS sequence"/>
</dbReference>
<proteinExistence type="predicted"/>
<dbReference type="AlphaFoldDB" id="A0A367RGF0"/>
<evidence type="ECO:0000256" key="1">
    <source>
        <dbReference type="SAM" id="Phobius"/>
    </source>
</evidence>
<feature type="transmembrane region" description="Helical" evidence="1">
    <location>
        <begin position="103"/>
        <end position="122"/>
    </location>
</feature>
<comment type="caution">
    <text evidence="2">The sequence shown here is derived from an EMBL/GenBank/DDBJ whole genome shotgun (WGS) entry which is preliminary data.</text>
</comment>
<organism evidence="2 3">
    <name type="scientific">Nostoc punctiforme NIES-2108</name>
    <dbReference type="NCBI Taxonomy" id="1356359"/>
    <lineage>
        <taxon>Bacteria</taxon>
        <taxon>Bacillati</taxon>
        <taxon>Cyanobacteriota</taxon>
        <taxon>Cyanophyceae</taxon>
        <taxon>Nostocales</taxon>
        <taxon>Nostocaceae</taxon>
        <taxon>Nostoc</taxon>
    </lineage>
</organism>
<reference evidence="3" key="1">
    <citation type="submission" date="2016-04" db="EMBL/GenBank/DDBJ databases">
        <authorList>
            <person name="Tabuchi Yagui T.R."/>
        </authorList>
    </citation>
    <scope>NUCLEOTIDE SEQUENCE [LARGE SCALE GENOMIC DNA]</scope>
</reference>
<evidence type="ECO:0000313" key="3">
    <source>
        <dbReference type="Proteomes" id="UP000252085"/>
    </source>
</evidence>
<sequence>MVSDPAVELNSIDAYISDEILLPSILKELETNSKDSYSIEPKAYGFTNESYGVVVYDNETLLDRVNTWIKSPEGQEAKKSELEKKANYNWISERLKFLLSQDYFYNLVGFLLIFLPVLFFLLLVTHPLFIALIAKLPLFARFIKWIRRRQQGGKRNFVARWIRWILDDETFNVVTYKVNKSLVPMYIDRETVVALIKEVGQPLVYLNNESEPSTVEVEKVAQNLAQEAEKNPHFAKVLETVKDAATEETEKWIRSAVTRAFELLKQGVDPGSSSS</sequence>
<keyword evidence="1" id="KW-0812">Transmembrane</keyword>
<dbReference type="EMBL" id="LXQE01000151">
    <property type="protein sequence ID" value="RCJ35618.1"/>
    <property type="molecule type" value="Genomic_DNA"/>
</dbReference>
<accession>A0A367RGF0</accession>
<keyword evidence="1" id="KW-0472">Membrane</keyword>
<name>A0A367RGF0_NOSPU</name>
<protein>
    <submittedName>
        <fullName evidence="2">Uncharacterized protein</fullName>
    </submittedName>
</protein>
<gene>
    <name evidence="2" type="ORF">A6769_18395</name>
</gene>
<keyword evidence="1" id="KW-1133">Transmembrane helix</keyword>